<feature type="chain" id="PRO_5046709839" description="DUF4251 domain-containing protein" evidence="1">
    <location>
        <begin position="26"/>
        <end position="162"/>
    </location>
</feature>
<dbReference type="Proteomes" id="UP001464555">
    <property type="component" value="Unassembled WGS sequence"/>
</dbReference>
<dbReference type="EMBL" id="JBBYHR010000005">
    <property type="protein sequence ID" value="MEL1244878.1"/>
    <property type="molecule type" value="Genomic_DNA"/>
</dbReference>
<name>A0ABU9HXI0_9FLAO</name>
<accession>A0ABU9HXI0</accession>
<gene>
    <name evidence="2" type="ORF">AAEO56_11440</name>
</gene>
<evidence type="ECO:0000313" key="3">
    <source>
        <dbReference type="Proteomes" id="UP001464555"/>
    </source>
</evidence>
<organism evidence="2 3">
    <name type="scientific">Flavobacterium arundinis</name>
    <dbReference type="NCBI Taxonomy" id="3139143"/>
    <lineage>
        <taxon>Bacteria</taxon>
        <taxon>Pseudomonadati</taxon>
        <taxon>Bacteroidota</taxon>
        <taxon>Flavobacteriia</taxon>
        <taxon>Flavobacteriales</taxon>
        <taxon>Flavobacteriaceae</taxon>
        <taxon>Flavobacterium</taxon>
    </lineage>
</organism>
<proteinExistence type="predicted"/>
<comment type="caution">
    <text evidence="2">The sequence shown here is derived from an EMBL/GenBank/DDBJ whole genome shotgun (WGS) entry which is preliminary data.</text>
</comment>
<evidence type="ECO:0000313" key="2">
    <source>
        <dbReference type="EMBL" id="MEL1244878.1"/>
    </source>
</evidence>
<sequence length="162" mass="17953">MKKITLILFAALLFTMCKSTKTATAGASETKVEKPAEVQYRDDFRAASKKEKAKVLKELKATAAKYSVVIFTQNFKGEKITAANGNGQLYSGYAISNLKTGIADKTRIDNTVDTTIYDKSDNKEVVIEAKEAQKYKFIYVMKNPGGKAPFTITYSNTLRPLE</sequence>
<protein>
    <recommendedName>
        <fullName evidence="4">DUF4251 domain-containing protein</fullName>
    </recommendedName>
</protein>
<feature type="signal peptide" evidence="1">
    <location>
        <begin position="1"/>
        <end position="25"/>
    </location>
</feature>
<keyword evidence="1" id="KW-0732">Signal</keyword>
<evidence type="ECO:0000256" key="1">
    <source>
        <dbReference type="SAM" id="SignalP"/>
    </source>
</evidence>
<evidence type="ECO:0008006" key="4">
    <source>
        <dbReference type="Google" id="ProtNLM"/>
    </source>
</evidence>
<reference evidence="2 3" key="1">
    <citation type="submission" date="2024-04" db="EMBL/GenBank/DDBJ databases">
        <title>Flavobacterium sp. DGU11 16S ribosomal RNA gene Genome sequencing and assembly.</title>
        <authorList>
            <person name="Park S."/>
        </authorList>
    </citation>
    <scope>NUCLEOTIDE SEQUENCE [LARGE SCALE GENOMIC DNA]</scope>
    <source>
        <strain evidence="2 3">DGU11</strain>
    </source>
</reference>
<keyword evidence="3" id="KW-1185">Reference proteome</keyword>
<dbReference type="RefSeq" id="WP_341697191.1">
    <property type="nucleotide sequence ID" value="NZ_JBBYHR010000005.1"/>
</dbReference>